<dbReference type="InParanoid" id="A0A165I7J0"/>
<feature type="compositionally biased region" description="Basic and acidic residues" evidence="1">
    <location>
        <begin position="1"/>
        <end position="11"/>
    </location>
</feature>
<dbReference type="RefSeq" id="XP_018190055.1">
    <property type="nucleotide sequence ID" value="XM_018337029.1"/>
</dbReference>
<feature type="region of interest" description="Disordered" evidence="1">
    <location>
        <begin position="1"/>
        <end position="63"/>
    </location>
</feature>
<protein>
    <submittedName>
        <fullName evidence="2">Uncharacterized protein</fullName>
    </submittedName>
</protein>
<reference evidence="2 3" key="1">
    <citation type="journal article" date="2016" name="Fungal Biol.">
        <title>The genome of Xylona heveae provides a window into fungal endophytism.</title>
        <authorList>
            <person name="Gazis R."/>
            <person name="Kuo A."/>
            <person name="Riley R."/>
            <person name="LaButti K."/>
            <person name="Lipzen A."/>
            <person name="Lin J."/>
            <person name="Amirebrahimi M."/>
            <person name="Hesse C.N."/>
            <person name="Spatafora J.W."/>
            <person name="Henrissat B."/>
            <person name="Hainaut M."/>
            <person name="Grigoriev I.V."/>
            <person name="Hibbett D.S."/>
        </authorList>
    </citation>
    <scope>NUCLEOTIDE SEQUENCE [LARGE SCALE GENOMIC DNA]</scope>
    <source>
        <strain evidence="2 3">TC161</strain>
    </source>
</reference>
<gene>
    <name evidence="2" type="ORF">L228DRAFT_98152</name>
</gene>
<keyword evidence="3" id="KW-1185">Reference proteome</keyword>
<dbReference type="EMBL" id="KV407456">
    <property type="protein sequence ID" value="KZF24500.1"/>
    <property type="molecule type" value="Genomic_DNA"/>
</dbReference>
<dbReference type="Proteomes" id="UP000076632">
    <property type="component" value="Unassembled WGS sequence"/>
</dbReference>
<evidence type="ECO:0000256" key="1">
    <source>
        <dbReference type="SAM" id="MobiDB-lite"/>
    </source>
</evidence>
<dbReference type="GeneID" id="28902166"/>
<proteinExistence type="predicted"/>
<sequence length="77" mass="8823">MKAYDAKKEQETEQAPENDPNCNGFCEERRGRKQTRSYSSGVLNRPPLTATRKGSQMDNEDEEVILFKGRGARRMTI</sequence>
<name>A0A165I7J0_XYLHT</name>
<evidence type="ECO:0000313" key="2">
    <source>
        <dbReference type="EMBL" id="KZF24500.1"/>
    </source>
</evidence>
<accession>A0A165I7J0</accession>
<organism evidence="2 3">
    <name type="scientific">Xylona heveae (strain CBS 132557 / TC161)</name>
    <dbReference type="NCBI Taxonomy" id="1328760"/>
    <lineage>
        <taxon>Eukaryota</taxon>
        <taxon>Fungi</taxon>
        <taxon>Dikarya</taxon>
        <taxon>Ascomycota</taxon>
        <taxon>Pezizomycotina</taxon>
        <taxon>Xylonomycetes</taxon>
        <taxon>Xylonales</taxon>
        <taxon>Xylonaceae</taxon>
        <taxon>Xylona</taxon>
    </lineage>
</organism>
<dbReference type="AlphaFoldDB" id="A0A165I7J0"/>
<evidence type="ECO:0000313" key="3">
    <source>
        <dbReference type="Proteomes" id="UP000076632"/>
    </source>
</evidence>